<evidence type="ECO:0000313" key="10">
    <source>
        <dbReference type="EMBL" id="EFJ40445.1"/>
    </source>
</evidence>
<dbReference type="FunCoup" id="D8UIN7">
    <property type="interactions" value="1782"/>
</dbReference>
<name>D8UIN7_VOLCA</name>
<dbReference type="Pfam" id="PF04800">
    <property type="entry name" value="NDUS4"/>
    <property type="match status" value="1"/>
</dbReference>
<evidence type="ECO:0000256" key="4">
    <source>
        <dbReference type="ARBA" id="ARBA00022792"/>
    </source>
</evidence>
<keyword evidence="3 9" id="KW-0679">Respiratory chain</keyword>
<proteinExistence type="inferred from homology"/>
<protein>
    <recommendedName>
        <fullName evidence="9">NADH dehydrogenase [ubiquinone] iron-sulfur protein 4, mitochondrial</fullName>
    </recommendedName>
</protein>
<dbReference type="GeneID" id="9627965"/>
<keyword evidence="2 9" id="KW-0813">Transport</keyword>
<dbReference type="Gene3D" id="3.30.160.190">
    <property type="entry name" value="atu1810 like domain"/>
    <property type="match status" value="1"/>
</dbReference>
<comment type="similarity">
    <text evidence="1 9">Belongs to the complex I NDUFS4 subunit family.</text>
</comment>
<sequence>MMQRLVSSLLPRTPIGSACYATAVSDYGVALKKAAELITPADASIQPKEAGYTTGVPLSTFSRNARIYCPARTPCQSGLGRTVDNASTTPVWKIEFETLSKWTNPLMGWTSTADPLENVGRATLAFHTKEEAQRFCEKHGWSYTVDVPNIRRTVRQKRYAGYGDNFGIKRNGVPDLSTLRSNR</sequence>
<evidence type="ECO:0000313" key="11">
    <source>
        <dbReference type="Proteomes" id="UP000001058"/>
    </source>
</evidence>
<reference evidence="10 11" key="1">
    <citation type="journal article" date="2010" name="Science">
        <title>Genomic analysis of organismal complexity in the multicellular green alga Volvox carteri.</title>
        <authorList>
            <person name="Prochnik S.E."/>
            <person name="Umen J."/>
            <person name="Nedelcu A.M."/>
            <person name="Hallmann A."/>
            <person name="Miller S.M."/>
            <person name="Nishii I."/>
            <person name="Ferris P."/>
            <person name="Kuo A."/>
            <person name="Mitros T."/>
            <person name="Fritz-Laylin L.K."/>
            <person name="Hellsten U."/>
            <person name="Chapman J."/>
            <person name="Simakov O."/>
            <person name="Rensing S.A."/>
            <person name="Terry A."/>
            <person name="Pangilinan J."/>
            <person name="Kapitonov V."/>
            <person name="Jurka J."/>
            <person name="Salamov A."/>
            <person name="Shapiro H."/>
            <person name="Schmutz J."/>
            <person name="Grimwood J."/>
            <person name="Lindquist E."/>
            <person name="Lucas S."/>
            <person name="Grigoriev I.V."/>
            <person name="Schmitt R."/>
            <person name="Kirk D."/>
            <person name="Rokhsar D.S."/>
        </authorList>
    </citation>
    <scope>NUCLEOTIDE SEQUENCE [LARGE SCALE GENOMIC DNA]</scope>
    <source>
        <strain evidence="11">f. Nagariensis / Eve</strain>
    </source>
</reference>
<dbReference type="InParanoid" id="D8UIN7"/>
<accession>D8UIN7</accession>
<dbReference type="KEGG" id="vcn:VOLCADRAFT_77953"/>
<dbReference type="GO" id="GO:0022900">
    <property type="term" value="P:electron transport chain"/>
    <property type="evidence" value="ECO:0007669"/>
    <property type="project" value="InterPro"/>
</dbReference>
<dbReference type="PANTHER" id="PTHR12219:SF8">
    <property type="entry name" value="NADH DEHYDROGENASE [UBIQUINONE] IRON-SULFUR PROTEIN 4, MITOCHONDRIAL"/>
    <property type="match status" value="1"/>
</dbReference>
<dbReference type="STRING" id="3068.D8UIN7"/>
<keyword evidence="10" id="KW-0830">Ubiquinone</keyword>
<keyword evidence="11" id="KW-1185">Reference proteome</keyword>
<keyword evidence="7 9" id="KW-0496">Mitochondrion</keyword>
<dbReference type="Proteomes" id="UP000001058">
    <property type="component" value="Unassembled WGS sequence"/>
</dbReference>
<evidence type="ECO:0000256" key="6">
    <source>
        <dbReference type="ARBA" id="ARBA00022982"/>
    </source>
</evidence>
<dbReference type="EMBL" id="GL378416">
    <property type="protein sequence ID" value="EFJ40445.1"/>
    <property type="molecule type" value="Genomic_DNA"/>
</dbReference>
<dbReference type="GO" id="GO:0005743">
    <property type="term" value="C:mitochondrial inner membrane"/>
    <property type="evidence" value="ECO:0007669"/>
    <property type="project" value="UniProtKB-SubCell"/>
</dbReference>
<dbReference type="OrthoDB" id="3089at2759"/>
<comment type="subcellular location">
    <subcellularLocation>
        <location evidence="9">Mitochondrion inner membrane</location>
        <topology evidence="9">Peripheral membrane protein</topology>
        <orientation evidence="9">Matrix side</orientation>
    </subcellularLocation>
</comment>
<evidence type="ECO:0000256" key="9">
    <source>
        <dbReference type="RuleBase" id="RU367010"/>
    </source>
</evidence>
<keyword evidence="5 9" id="KW-0809">Transit peptide</keyword>
<evidence type="ECO:0000256" key="3">
    <source>
        <dbReference type="ARBA" id="ARBA00022660"/>
    </source>
</evidence>
<evidence type="ECO:0000256" key="5">
    <source>
        <dbReference type="ARBA" id="ARBA00022946"/>
    </source>
</evidence>
<gene>
    <name evidence="10" type="primary">nuoS4</name>
    <name evidence="10" type="ORF">VOLCADRAFT_77953</name>
</gene>
<dbReference type="eggNOG" id="KOG3389">
    <property type="taxonomic scope" value="Eukaryota"/>
</dbReference>
<organism evidence="11">
    <name type="scientific">Volvox carteri f. nagariensis</name>
    <dbReference type="NCBI Taxonomy" id="3068"/>
    <lineage>
        <taxon>Eukaryota</taxon>
        <taxon>Viridiplantae</taxon>
        <taxon>Chlorophyta</taxon>
        <taxon>core chlorophytes</taxon>
        <taxon>Chlorophyceae</taxon>
        <taxon>CS clade</taxon>
        <taxon>Chlamydomonadales</taxon>
        <taxon>Volvocaceae</taxon>
        <taxon>Volvox</taxon>
    </lineage>
</organism>
<keyword evidence="6 9" id="KW-0249">Electron transport</keyword>
<keyword evidence="4 9" id="KW-0999">Mitochondrion inner membrane</keyword>
<dbReference type="InterPro" id="IPR006885">
    <property type="entry name" value="NADH_UbQ_FeS_4_mit-like"/>
</dbReference>
<evidence type="ECO:0000256" key="1">
    <source>
        <dbReference type="ARBA" id="ARBA00005882"/>
    </source>
</evidence>
<dbReference type="PANTHER" id="PTHR12219">
    <property type="entry name" value="NADH-UBIQUINONE OXIDOREDUCTASE"/>
    <property type="match status" value="1"/>
</dbReference>
<evidence type="ECO:0000256" key="8">
    <source>
        <dbReference type="ARBA" id="ARBA00023136"/>
    </source>
</evidence>
<comment type="function">
    <text evidence="9">Accessory subunit of the mitochondrial membrane respiratory chain NADH dehydrogenase (Complex I), that is believed not to be involved in catalysis. Complex I functions in the transfer of electrons from NADH to the respiratory chain. The immediate electron acceptor for the enzyme is believed to be ubiquinone.</text>
</comment>
<evidence type="ECO:0000256" key="7">
    <source>
        <dbReference type="ARBA" id="ARBA00023128"/>
    </source>
</evidence>
<dbReference type="RefSeq" id="XP_002958525.1">
    <property type="nucleotide sequence ID" value="XM_002958479.1"/>
</dbReference>
<dbReference type="InterPro" id="IPR038532">
    <property type="entry name" value="NDUFS4-like_sf"/>
</dbReference>
<dbReference type="AlphaFoldDB" id="D8UIN7"/>
<evidence type="ECO:0000256" key="2">
    <source>
        <dbReference type="ARBA" id="ARBA00022448"/>
    </source>
</evidence>
<keyword evidence="8 9" id="KW-0472">Membrane</keyword>